<protein>
    <recommendedName>
        <fullName evidence="4">DUF2964 family protein</fullName>
    </recommendedName>
</protein>
<feature type="transmembrane region" description="Helical" evidence="1">
    <location>
        <begin position="35"/>
        <end position="55"/>
    </location>
</feature>
<keyword evidence="3" id="KW-1185">Reference proteome</keyword>
<accession>A0ABY8FYR9</accession>
<keyword evidence="1" id="KW-0812">Transmembrane</keyword>
<feature type="transmembrane region" description="Helical" evidence="1">
    <location>
        <begin position="12"/>
        <end position="29"/>
    </location>
</feature>
<name>A0ABY8FYR9_9SPHN</name>
<dbReference type="RefSeq" id="WP_278015907.1">
    <property type="nucleotide sequence ID" value="NZ_CP121106.1"/>
</dbReference>
<organism evidence="2 3">
    <name type="scientific">Altererythrobacter arenosus</name>
    <dbReference type="NCBI Taxonomy" id="3032592"/>
    <lineage>
        <taxon>Bacteria</taxon>
        <taxon>Pseudomonadati</taxon>
        <taxon>Pseudomonadota</taxon>
        <taxon>Alphaproteobacteria</taxon>
        <taxon>Sphingomonadales</taxon>
        <taxon>Erythrobacteraceae</taxon>
        <taxon>Altererythrobacter</taxon>
    </lineage>
</organism>
<dbReference type="EMBL" id="CP121106">
    <property type="protein sequence ID" value="WFL77149.1"/>
    <property type="molecule type" value="Genomic_DNA"/>
</dbReference>
<evidence type="ECO:0000256" key="1">
    <source>
        <dbReference type="SAM" id="Phobius"/>
    </source>
</evidence>
<keyword evidence="1" id="KW-1133">Transmembrane helix</keyword>
<proteinExistence type="predicted"/>
<evidence type="ECO:0008006" key="4">
    <source>
        <dbReference type="Google" id="ProtNLM"/>
    </source>
</evidence>
<dbReference type="Proteomes" id="UP001215827">
    <property type="component" value="Chromosome"/>
</dbReference>
<evidence type="ECO:0000313" key="2">
    <source>
        <dbReference type="EMBL" id="WFL77149.1"/>
    </source>
</evidence>
<gene>
    <name evidence="2" type="ORF">P7228_14320</name>
</gene>
<keyword evidence="1" id="KW-0472">Membrane</keyword>
<evidence type="ECO:0000313" key="3">
    <source>
        <dbReference type="Proteomes" id="UP001215827"/>
    </source>
</evidence>
<sequence length="65" mass="6625">MGLHKLRGMARQFMAIGSVAIMLGAAIMVHGEMNFGDGVLILGIGLFIIGVVLLAQTPTGDGDAG</sequence>
<reference evidence="2 3" key="1">
    <citation type="submission" date="2023-03" db="EMBL/GenBank/DDBJ databases">
        <title>Altererythrobacter sp. CAU 1644 isolated from sand.</title>
        <authorList>
            <person name="Kim W."/>
        </authorList>
    </citation>
    <scope>NUCLEOTIDE SEQUENCE [LARGE SCALE GENOMIC DNA]</scope>
    <source>
        <strain evidence="2 3">CAU 1644</strain>
    </source>
</reference>